<sequence length="44" mass="5158">MKTENVLKVDPEHFPQNCPTVLLRIMQWTKDRAVKPKKLLPNSI</sequence>
<proteinExistence type="predicted"/>
<protein>
    <submittedName>
        <fullName evidence="1">Uncharacterized protein</fullName>
    </submittedName>
</protein>
<dbReference type="Proteomes" id="UP000216478">
    <property type="component" value="Unassembled WGS sequence"/>
</dbReference>
<evidence type="ECO:0000313" key="1">
    <source>
        <dbReference type="EMBL" id="OYR11618.1"/>
    </source>
</evidence>
<dbReference type="AlphaFoldDB" id="A0A256F9Y2"/>
<keyword evidence="2" id="KW-1185">Reference proteome</keyword>
<dbReference type="EMBL" id="NNRL01000162">
    <property type="protein sequence ID" value="OYR11618.1"/>
    <property type="molecule type" value="Genomic_DNA"/>
</dbReference>
<accession>A0A256F9Y2</accession>
<organism evidence="1 2">
    <name type="scientific">Brucella grignonensis</name>
    <dbReference type="NCBI Taxonomy" id="94627"/>
    <lineage>
        <taxon>Bacteria</taxon>
        <taxon>Pseudomonadati</taxon>
        <taxon>Pseudomonadota</taxon>
        <taxon>Alphaproteobacteria</taxon>
        <taxon>Hyphomicrobiales</taxon>
        <taxon>Brucellaceae</taxon>
        <taxon>Brucella/Ochrobactrum group</taxon>
        <taxon>Brucella</taxon>
    </lineage>
</organism>
<evidence type="ECO:0000313" key="2">
    <source>
        <dbReference type="Proteomes" id="UP000216478"/>
    </source>
</evidence>
<reference evidence="1 2" key="1">
    <citation type="submission" date="2017-07" db="EMBL/GenBank/DDBJ databases">
        <title>Phylogenetic study on the rhizospheric bacterium Ochrobactrum sp. A44.</title>
        <authorList>
            <person name="Krzyzanowska D.M."/>
            <person name="Ossowicki A."/>
            <person name="Rajewska M."/>
            <person name="Maciag T."/>
            <person name="Kaczynski Z."/>
            <person name="Czerwicka M."/>
            <person name="Jafra S."/>
        </authorList>
    </citation>
    <scope>NUCLEOTIDE SEQUENCE [LARGE SCALE GENOMIC DNA]</scope>
    <source>
        <strain evidence="1 2">OgA9a</strain>
    </source>
</reference>
<name>A0A256F9Y2_9HYPH</name>
<gene>
    <name evidence="1" type="ORF">CEV33_1721</name>
</gene>
<comment type="caution">
    <text evidence="1">The sequence shown here is derived from an EMBL/GenBank/DDBJ whole genome shotgun (WGS) entry which is preliminary data.</text>
</comment>